<dbReference type="SUPFAM" id="SSF88659">
    <property type="entry name" value="Sigma3 and sigma4 domains of RNA polymerase sigma factors"/>
    <property type="match status" value="1"/>
</dbReference>
<name>A0A5S4HB70_9ACTN</name>
<dbReference type="Gene3D" id="1.10.10.10">
    <property type="entry name" value="Winged helix-like DNA-binding domain superfamily/Winged helix DNA-binding domain"/>
    <property type="match status" value="1"/>
</dbReference>
<dbReference type="Pfam" id="PF08281">
    <property type="entry name" value="Sigma70_r4_2"/>
    <property type="match status" value="1"/>
</dbReference>
<dbReference type="InterPro" id="IPR013324">
    <property type="entry name" value="RNA_pol_sigma_r3/r4-like"/>
</dbReference>
<keyword evidence="3" id="KW-0731">Sigma factor</keyword>
<gene>
    <name evidence="8" type="ORF">ETD96_21645</name>
</gene>
<accession>A0A5S4HB70</accession>
<dbReference type="EMBL" id="VCKZ01000159">
    <property type="protein sequence ID" value="TMR36130.1"/>
    <property type="molecule type" value="Genomic_DNA"/>
</dbReference>
<dbReference type="GO" id="GO:0006352">
    <property type="term" value="P:DNA-templated transcription initiation"/>
    <property type="evidence" value="ECO:0007669"/>
    <property type="project" value="InterPro"/>
</dbReference>
<evidence type="ECO:0000259" key="5">
    <source>
        <dbReference type="Pfam" id="PF04542"/>
    </source>
</evidence>
<dbReference type="InterPro" id="IPR046531">
    <property type="entry name" value="DUF6596"/>
</dbReference>
<dbReference type="Pfam" id="PF04542">
    <property type="entry name" value="Sigma70_r2"/>
    <property type="match status" value="1"/>
</dbReference>
<dbReference type="InterPro" id="IPR014284">
    <property type="entry name" value="RNA_pol_sigma-70_dom"/>
</dbReference>
<feature type="domain" description="RNA polymerase sigma-70 region 2" evidence="5">
    <location>
        <begin position="14"/>
        <end position="73"/>
    </location>
</feature>
<dbReference type="InterPro" id="IPR036388">
    <property type="entry name" value="WH-like_DNA-bd_sf"/>
</dbReference>
<evidence type="ECO:0000313" key="9">
    <source>
        <dbReference type="Proteomes" id="UP000305238"/>
    </source>
</evidence>
<evidence type="ECO:0000313" key="8">
    <source>
        <dbReference type="EMBL" id="TMR36130.1"/>
    </source>
</evidence>
<evidence type="ECO:0000256" key="2">
    <source>
        <dbReference type="ARBA" id="ARBA00023015"/>
    </source>
</evidence>
<comment type="similarity">
    <text evidence="1">Belongs to the sigma-70 factor family. ECF subfamily.</text>
</comment>
<proteinExistence type="inferred from homology"/>
<keyword evidence="2" id="KW-0805">Transcription regulation</keyword>
<keyword evidence="4" id="KW-0804">Transcription</keyword>
<protein>
    <submittedName>
        <fullName evidence="8">Sigma-70 family RNA polymerase sigma factor</fullName>
    </submittedName>
</protein>
<dbReference type="RefSeq" id="WP_138638293.1">
    <property type="nucleotide sequence ID" value="NZ_JASWDG010000061.1"/>
</dbReference>
<dbReference type="PANTHER" id="PTHR47756:SF2">
    <property type="entry name" value="BLL6612 PROTEIN"/>
    <property type="match status" value="1"/>
</dbReference>
<evidence type="ECO:0000256" key="4">
    <source>
        <dbReference type="ARBA" id="ARBA00023163"/>
    </source>
</evidence>
<keyword evidence="9" id="KW-1185">Reference proteome</keyword>
<dbReference type="Gene3D" id="1.25.40.10">
    <property type="entry name" value="Tetratricopeptide repeat domain"/>
    <property type="match status" value="1"/>
</dbReference>
<dbReference type="Pfam" id="PF20239">
    <property type="entry name" value="DUF6596"/>
    <property type="match status" value="1"/>
</dbReference>
<dbReference type="OrthoDB" id="9780299at2"/>
<evidence type="ECO:0000259" key="7">
    <source>
        <dbReference type="Pfam" id="PF20239"/>
    </source>
</evidence>
<dbReference type="GO" id="GO:0003677">
    <property type="term" value="F:DNA binding"/>
    <property type="evidence" value="ECO:0007669"/>
    <property type="project" value="InterPro"/>
</dbReference>
<dbReference type="SUPFAM" id="SSF88946">
    <property type="entry name" value="Sigma2 domain of RNA polymerase sigma factors"/>
    <property type="match status" value="1"/>
</dbReference>
<feature type="domain" description="DUF6596" evidence="7">
    <location>
        <begin position="175"/>
        <end position="267"/>
    </location>
</feature>
<dbReference type="InterPro" id="IPR013249">
    <property type="entry name" value="RNA_pol_sigma70_r4_t2"/>
</dbReference>
<dbReference type="InterPro" id="IPR011990">
    <property type="entry name" value="TPR-like_helical_dom_sf"/>
</dbReference>
<dbReference type="Proteomes" id="UP000305238">
    <property type="component" value="Unassembled WGS sequence"/>
</dbReference>
<dbReference type="InterPro" id="IPR013325">
    <property type="entry name" value="RNA_pol_sigma_r2"/>
</dbReference>
<dbReference type="AlphaFoldDB" id="A0A5S4HB70"/>
<organism evidence="8 9">
    <name type="scientific">Actinomadura geliboluensis</name>
    <dbReference type="NCBI Taxonomy" id="882440"/>
    <lineage>
        <taxon>Bacteria</taxon>
        <taxon>Bacillati</taxon>
        <taxon>Actinomycetota</taxon>
        <taxon>Actinomycetes</taxon>
        <taxon>Streptosporangiales</taxon>
        <taxon>Thermomonosporaceae</taxon>
        <taxon>Actinomadura</taxon>
    </lineage>
</organism>
<evidence type="ECO:0000256" key="1">
    <source>
        <dbReference type="ARBA" id="ARBA00010641"/>
    </source>
</evidence>
<dbReference type="NCBIfam" id="TIGR02937">
    <property type="entry name" value="sigma70-ECF"/>
    <property type="match status" value="1"/>
</dbReference>
<dbReference type="GO" id="GO:0016987">
    <property type="term" value="F:sigma factor activity"/>
    <property type="evidence" value="ECO:0007669"/>
    <property type="project" value="UniProtKB-KW"/>
</dbReference>
<evidence type="ECO:0000259" key="6">
    <source>
        <dbReference type="Pfam" id="PF08281"/>
    </source>
</evidence>
<comment type="caution">
    <text evidence="8">The sequence shown here is derived from an EMBL/GenBank/DDBJ whole genome shotgun (WGS) entry which is preliminary data.</text>
</comment>
<dbReference type="InterPro" id="IPR007627">
    <property type="entry name" value="RNA_pol_sigma70_r2"/>
</dbReference>
<reference evidence="8 9" key="1">
    <citation type="submission" date="2019-05" db="EMBL/GenBank/DDBJ databases">
        <title>Draft genome sequence of Actinomadura geliboluensis A8036.</title>
        <authorList>
            <person name="Saricaoglu S."/>
            <person name="Isik K."/>
        </authorList>
    </citation>
    <scope>NUCLEOTIDE SEQUENCE [LARGE SCALE GENOMIC DNA]</scope>
    <source>
        <strain evidence="8 9">A8036</strain>
    </source>
</reference>
<sequence length="388" mass="42892">MSLLEKTFREEWGRVLASLVGFLGDFDKAEDAAQEAFAIAAERWPVTGVPDTPGAWLVTTARNRAIDRIRRERTLAEKIPLLTVPEAAAMDEFDESGIKDERLELIFTCCHPALPLEGQVALTLRALGGLETAEIARAFLVSEETMKRRLSRAKAKIKATGIPFAVPRAHLLADRLDAVLAVIYLIYNEGYSGRIDLGDEAIHLGGVLAALMPDEPEAHGLLALMMIHQARRRARFSGDDLVLLEDQDRSLWDERQIATGRAALDRAIALGGRGPYVVQAAIASLQTRAQIDWTQVAAMYQRLVELTGSPVVELNRAAALAQAGDPATALRAVDDLDLDGYLYFHSTRGELLRRLGRDGEARSAYRRAFDLATSPPERRFLTRRLELF</sequence>
<evidence type="ECO:0000256" key="3">
    <source>
        <dbReference type="ARBA" id="ARBA00023082"/>
    </source>
</evidence>
<dbReference type="SUPFAM" id="SSF48452">
    <property type="entry name" value="TPR-like"/>
    <property type="match status" value="1"/>
</dbReference>
<feature type="domain" description="RNA polymerase sigma factor 70 region 4 type 2" evidence="6">
    <location>
        <begin position="107"/>
        <end position="157"/>
    </location>
</feature>
<dbReference type="PANTHER" id="PTHR47756">
    <property type="entry name" value="BLL6612 PROTEIN-RELATED"/>
    <property type="match status" value="1"/>
</dbReference>
<dbReference type="Gene3D" id="1.10.1740.10">
    <property type="match status" value="1"/>
</dbReference>